<evidence type="ECO:0000256" key="3">
    <source>
        <dbReference type="ARBA" id="ARBA00022692"/>
    </source>
</evidence>
<evidence type="ECO:0000256" key="6">
    <source>
        <dbReference type="SAM" id="Phobius"/>
    </source>
</evidence>
<dbReference type="EMBL" id="NKYE01000009">
    <property type="protein sequence ID" value="OZM72101.1"/>
    <property type="molecule type" value="Genomic_DNA"/>
</dbReference>
<evidence type="ECO:0000313" key="9">
    <source>
        <dbReference type="Proteomes" id="UP000242444"/>
    </source>
</evidence>
<keyword evidence="3 6" id="KW-0812">Transmembrane</keyword>
<dbReference type="Proteomes" id="UP000242444">
    <property type="component" value="Unassembled WGS sequence"/>
</dbReference>
<gene>
    <name evidence="8" type="ORF">CFN78_16285</name>
</gene>
<dbReference type="InParanoid" id="A0A263D182"/>
<name>A0A263D182_9PSEU</name>
<protein>
    <submittedName>
        <fullName evidence="8">Export protein</fullName>
    </submittedName>
</protein>
<dbReference type="Pfam" id="PF12823">
    <property type="entry name" value="DUF3817"/>
    <property type="match status" value="1"/>
</dbReference>
<evidence type="ECO:0000259" key="7">
    <source>
        <dbReference type="Pfam" id="PF12823"/>
    </source>
</evidence>
<proteinExistence type="predicted"/>
<feature type="transmembrane region" description="Helical" evidence="6">
    <location>
        <begin position="12"/>
        <end position="32"/>
    </location>
</feature>
<dbReference type="RefSeq" id="WP_094863672.1">
    <property type="nucleotide sequence ID" value="NZ_NKYE01000009.1"/>
</dbReference>
<keyword evidence="5 6" id="KW-0472">Membrane</keyword>
<evidence type="ECO:0000313" key="8">
    <source>
        <dbReference type="EMBL" id="OZM72101.1"/>
    </source>
</evidence>
<evidence type="ECO:0000256" key="4">
    <source>
        <dbReference type="ARBA" id="ARBA00022989"/>
    </source>
</evidence>
<keyword evidence="4 6" id="KW-1133">Transmembrane helix</keyword>
<sequence>MLTSPVGRFRLLAVAEAISWAGLLIGMFFKYVAVGDEIGVKIFGPIHGAVFVGYVLVSLLARAPLRWDMRTTVLALVASIPPFGTALFERWAARTGRLDATRRDTAKQDANA</sequence>
<reference evidence="8 9" key="1">
    <citation type="submission" date="2017-07" db="EMBL/GenBank/DDBJ databases">
        <title>Amycolatopsis antarcticus sp. nov., isolated from the surface of an Antarcticus brown macroalga.</title>
        <authorList>
            <person name="Wang J."/>
            <person name="Leiva S."/>
            <person name="Huang J."/>
            <person name="Huang Y."/>
        </authorList>
    </citation>
    <scope>NUCLEOTIDE SEQUENCE [LARGE SCALE GENOMIC DNA]</scope>
    <source>
        <strain evidence="8 9">AU-G6</strain>
    </source>
</reference>
<dbReference type="AlphaFoldDB" id="A0A263D182"/>
<organism evidence="8 9">
    <name type="scientific">Amycolatopsis antarctica</name>
    <dbReference type="NCBI Taxonomy" id="1854586"/>
    <lineage>
        <taxon>Bacteria</taxon>
        <taxon>Bacillati</taxon>
        <taxon>Actinomycetota</taxon>
        <taxon>Actinomycetes</taxon>
        <taxon>Pseudonocardiales</taxon>
        <taxon>Pseudonocardiaceae</taxon>
        <taxon>Amycolatopsis</taxon>
    </lineage>
</organism>
<evidence type="ECO:0000256" key="2">
    <source>
        <dbReference type="ARBA" id="ARBA00022475"/>
    </source>
</evidence>
<dbReference type="GO" id="GO:0005886">
    <property type="term" value="C:plasma membrane"/>
    <property type="evidence" value="ECO:0007669"/>
    <property type="project" value="UniProtKB-SubCell"/>
</dbReference>
<accession>A0A263D182</accession>
<keyword evidence="2" id="KW-1003">Cell membrane</keyword>
<comment type="subcellular location">
    <subcellularLocation>
        <location evidence="1">Cell membrane</location>
        <topology evidence="1">Multi-pass membrane protein</topology>
    </subcellularLocation>
</comment>
<evidence type="ECO:0000256" key="1">
    <source>
        <dbReference type="ARBA" id="ARBA00004651"/>
    </source>
</evidence>
<feature type="domain" description="DUF3817" evidence="7">
    <location>
        <begin position="7"/>
        <end position="94"/>
    </location>
</feature>
<dbReference type="InterPro" id="IPR023845">
    <property type="entry name" value="DUF3817_TM"/>
</dbReference>
<comment type="caution">
    <text evidence="8">The sequence shown here is derived from an EMBL/GenBank/DDBJ whole genome shotgun (WGS) entry which is preliminary data.</text>
</comment>
<dbReference type="PANTHER" id="PTHR40077:SF1">
    <property type="entry name" value="MEMBRANE PROTEIN"/>
    <property type="match status" value="1"/>
</dbReference>
<dbReference type="OrthoDB" id="3396203at2"/>
<keyword evidence="9" id="KW-1185">Reference proteome</keyword>
<evidence type="ECO:0000256" key="5">
    <source>
        <dbReference type="ARBA" id="ARBA00023136"/>
    </source>
</evidence>
<dbReference type="NCBIfam" id="TIGR03954">
    <property type="entry name" value="integ_memb_HG"/>
    <property type="match status" value="1"/>
</dbReference>
<dbReference type="PANTHER" id="PTHR40077">
    <property type="entry name" value="MEMBRANE PROTEIN-RELATED"/>
    <property type="match status" value="1"/>
</dbReference>
<feature type="transmembrane region" description="Helical" evidence="6">
    <location>
        <begin position="38"/>
        <end position="61"/>
    </location>
</feature>